<reference evidence="2 3" key="1">
    <citation type="submission" date="2024-02" db="EMBL/GenBank/DDBJ databases">
        <title>De novo assembly and annotation of 12 fungi associated with fruit tree decline syndrome in Ontario, Canada.</title>
        <authorList>
            <person name="Sulman M."/>
            <person name="Ellouze W."/>
            <person name="Ilyukhin E."/>
        </authorList>
    </citation>
    <scope>NUCLEOTIDE SEQUENCE [LARGE SCALE GENOMIC DNA]</scope>
    <source>
        <strain evidence="2 3">M169</strain>
    </source>
</reference>
<evidence type="ECO:0000313" key="3">
    <source>
        <dbReference type="Proteomes" id="UP001430848"/>
    </source>
</evidence>
<evidence type="ECO:0000256" key="1">
    <source>
        <dbReference type="SAM" id="MobiDB-lite"/>
    </source>
</evidence>
<feature type="region of interest" description="Disordered" evidence="1">
    <location>
        <begin position="72"/>
        <end position="136"/>
    </location>
</feature>
<organism evidence="2 3">
    <name type="scientific">Diaporthe eres</name>
    <name type="common">Phomopsis oblonga</name>
    <dbReference type="NCBI Taxonomy" id="83184"/>
    <lineage>
        <taxon>Eukaryota</taxon>
        <taxon>Fungi</taxon>
        <taxon>Dikarya</taxon>
        <taxon>Ascomycota</taxon>
        <taxon>Pezizomycotina</taxon>
        <taxon>Sordariomycetes</taxon>
        <taxon>Sordariomycetidae</taxon>
        <taxon>Diaporthales</taxon>
        <taxon>Diaporthaceae</taxon>
        <taxon>Diaporthe</taxon>
        <taxon>Diaporthe eres species complex</taxon>
    </lineage>
</organism>
<keyword evidence="3" id="KW-1185">Reference proteome</keyword>
<comment type="caution">
    <text evidence="2">The sequence shown here is derived from an EMBL/GenBank/DDBJ whole genome shotgun (WGS) entry which is preliminary data.</text>
</comment>
<feature type="region of interest" description="Disordered" evidence="1">
    <location>
        <begin position="312"/>
        <end position="343"/>
    </location>
</feature>
<dbReference type="Proteomes" id="UP001430848">
    <property type="component" value="Unassembled WGS sequence"/>
</dbReference>
<feature type="compositionally biased region" description="Low complexity" evidence="1">
    <location>
        <begin position="90"/>
        <end position="118"/>
    </location>
</feature>
<evidence type="ECO:0000313" key="2">
    <source>
        <dbReference type="EMBL" id="KAK7717805.1"/>
    </source>
</evidence>
<gene>
    <name evidence="2" type="ORF">SLS63_010660</name>
</gene>
<sequence>MVPFHASFPNHLFSDQVDESHHTTIEIVPVLELHFLHTQIAHPLTHDANQVPFHALLGNSFTSTETYDLDPLDTVTSSKANGGRVSPQPSTTTGESSLSLSNSPSSSRRSSWATSISTHVGDDDNDQSDLDHTKITADTDRNTDKIELIDEYQHYCQLIELGNPQNRRDRNFVPQKPVEDGHNDMATPGPATQAAGDLAVAVTFEACGDTASEDPKAPPMQSASDPQEELMQPEGMQLEAQSDLDSENNSTAPSTPAEAAAWAHSYCDADPESAKLKILTDDRGREYVLYHDCFHCVPIELAPEFIGMTHQEEDDGYGSATETSEAAKDGAKLGTIPEEEDEG</sequence>
<feature type="region of interest" description="Disordered" evidence="1">
    <location>
        <begin position="209"/>
        <end position="232"/>
    </location>
</feature>
<name>A0ABR1NWD9_DIAER</name>
<protein>
    <submittedName>
        <fullName evidence="2">Uncharacterized protein</fullName>
    </submittedName>
</protein>
<proteinExistence type="predicted"/>
<dbReference type="EMBL" id="JAKNSF020000091">
    <property type="protein sequence ID" value="KAK7717805.1"/>
    <property type="molecule type" value="Genomic_DNA"/>
</dbReference>
<accession>A0ABR1NWD9</accession>